<comment type="caution">
    <text evidence="2">The sequence shown here is derived from an EMBL/GenBank/DDBJ whole genome shotgun (WGS) entry which is preliminary data.</text>
</comment>
<name>A0A552FHI6_MICAE</name>
<dbReference type="AlphaFoldDB" id="A0A552FHI6"/>
<protein>
    <submittedName>
        <fullName evidence="2">Uncharacterized protein</fullName>
    </submittedName>
</protein>
<evidence type="ECO:0000313" key="2">
    <source>
        <dbReference type="EMBL" id="TRU46167.1"/>
    </source>
</evidence>
<reference evidence="2 3" key="1">
    <citation type="submission" date="2019-01" db="EMBL/GenBank/DDBJ databases">
        <title>Coherence of Microcystis species and biogeography revealed through population genomics.</title>
        <authorList>
            <person name="Perez-Carrascal O.M."/>
            <person name="Terrat Y."/>
            <person name="Giani A."/>
            <person name="Fortin N."/>
            <person name="Tromas N."/>
            <person name="Shapiro B.J."/>
        </authorList>
    </citation>
    <scope>NUCLEOTIDE SEQUENCE [LARGE SCALE GENOMIC DNA]</scope>
    <source>
        <strain evidence="2">Ma_QC_Ca_00000000_S207</strain>
    </source>
</reference>
<gene>
    <name evidence="2" type="ORF">EWV91_13210</name>
</gene>
<proteinExistence type="predicted"/>
<evidence type="ECO:0000256" key="1">
    <source>
        <dbReference type="SAM" id="Phobius"/>
    </source>
</evidence>
<keyword evidence="1" id="KW-0812">Transmembrane</keyword>
<feature type="transmembrane region" description="Helical" evidence="1">
    <location>
        <begin position="6"/>
        <end position="32"/>
    </location>
</feature>
<accession>A0A552FHI6</accession>
<keyword evidence="1" id="KW-1133">Transmembrane helix</keyword>
<dbReference type="EMBL" id="SFBF01000251">
    <property type="protein sequence ID" value="TRU46167.1"/>
    <property type="molecule type" value="Genomic_DNA"/>
</dbReference>
<evidence type="ECO:0000313" key="3">
    <source>
        <dbReference type="Proteomes" id="UP000320293"/>
    </source>
</evidence>
<keyword evidence="1" id="KW-0472">Membrane</keyword>
<sequence>MSYKKWIYFTGKVFLLLFFLYVFSFTFLAYFGKRESFSWDGKVWSFRGTRQSADYHYPNSKDFQTDLLENEKRLCQFYRPLIQLDARLTKDKHIYHEIAPECGR</sequence>
<organism evidence="2 3">
    <name type="scientific">Microcystis aeruginosa Ma_QC_Ca_00000000_S207</name>
    <dbReference type="NCBI Taxonomy" id="2486251"/>
    <lineage>
        <taxon>Bacteria</taxon>
        <taxon>Bacillati</taxon>
        <taxon>Cyanobacteriota</taxon>
        <taxon>Cyanophyceae</taxon>
        <taxon>Oscillatoriophycideae</taxon>
        <taxon>Chroococcales</taxon>
        <taxon>Microcystaceae</taxon>
        <taxon>Microcystis</taxon>
    </lineage>
</organism>
<dbReference type="Proteomes" id="UP000320293">
    <property type="component" value="Unassembled WGS sequence"/>
</dbReference>